<name>A0AA86N099_9BACT</name>
<dbReference type="PANTHER" id="PTHR21180">
    <property type="entry name" value="ENDONUCLEASE/EXONUCLEASE/PHOSPHATASE FAMILY DOMAIN-CONTAINING PROTEIN 1"/>
    <property type="match status" value="1"/>
</dbReference>
<reference evidence="4" key="1">
    <citation type="submission" date="2022-10" db="EMBL/GenBank/DDBJ databases">
        <authorList>
            <person name="Koch H."/>
        </authorList>
    </citation>
    <scope>NUCLEOTIDE SEQUENCE</scope>
    <source>
        <strain evidence="4">DNF</strain>
    </source>
</reference>
<protein>
    <submittedName>
        <fullName evidence="4">Helix-hairpin-helix domain-containing protein</fullName>
    </submittedName>
</protein>
<keyword evidence="2" id="KW-1133">Transmembrane helix</keyword>
<sequence length="201" mass="21284">MEINPPSSSPGRSITLGRSLLIKAFLFAGATWAISWLSIHMPTPFTLSELAPRSPDPIIVTLPAEPAPPANTVAVQTDPTAPPANALTARTAAQPQAGRSAGANAPSPTVRGEALAQRLDLNRATQAELERLPGIGPGLAKRILDYKQSHGRYKTVEELREVKGIGEKRWRKLEPLLTVVTTAPPASSGSHKGTDPKNGQT</sequence>
<dbReference type="Pfam" id="PF12836">
    <property type="entry name" value="HHH_3"/>
    <property type="match status" value="1"/>
</dbReference>
<accession>A0AA86N099</accession>
<dbReference type="GO" id="GO:0015627">
    <property type="term" value="C:type II protein secretion system complex"/>
    <property type="evidence" value="ECO:0007669"/>
    <property type="project" value="TreeGrafter"/>
</dbReference>
<evidence type="ECO:0000313" key="4">
    <source>
        <dbReference type="EMBL" id="CAI4032291.1"/>
    </source>
</evidence>
<evidence type="ECO:0000256" key="1">
    <source>
        <dbReference type="SAM" id="MobiDB-lite"/>
    </source>
</evidence>
<proteinExistence type="predicted"/>
<dbReference type="GO" id="GO:0003677">
    <property type="term" value="F:DNA binding"/>
    <property type="evidence" value="ECO:0007669"/>
    <property type="project" value="InterPro"/>
</dbReference>
<dbReference type="InterPro" id="IPR003583">
    <property type="entry name" value="Hlx-hairpin-Hlx_DNA-bd_motif"/>
</dbReference>
<dbReference type="GO" id="GO:0015628">
    <property type="term" value="P:protein secretion by the type II secretion system"/>
    <property type="evidence" value="ECO:0007669"/>
    <property type="project" value="TreeGrafter"/>
</dbReference>
<keyword evidence="2" id="KW-0812">Transmembrane</keyword>
<dbReference type="InterPro" id="IPR051675">
    <property type="entry name" value="Endo/Exo/Phosphatase_dom_1"/>
</dbReference>
<gene>
    <name evidence="4" type="ORF">DNFV4_02720</name>
</gene>
<feature type="region of interest" description="Disordered" evidence="1">
    <location>
        <begin position="181"/>
        <end position="201"/>
    </location>
</feature>
<dbReference type="SUPFAM" id="SSF47781">
    <property type="entry name" value="RuvA domain 2-like"/>
    <property type="match status" value="1"/>
</dbReference>
<dbReference type="GO" id="GO:0006281">
    <property type="term" value="P:DNA repair"/>
    <property type="evidence" value="ECO:0007669"/>
    <property type="project" value="InterPro"/>
</dbReference>
<feature type="transmembrane region" description="Helical" evidence="2">
    <location>
        <begin position="20"/>
        <end position="39"/>
    </location>
</feature>
<feature type="region of interest" description="Disordered" evidence="1">
    <location>
        <begin position="90"/>
        <end position="109"/>
    </location>
</feature>
<dbReference type="KEGG" id="nti:DNFV4_02720"/>
<keyword evidence="2" id="KW-0472">Membrane</keyword>
<dbReference type="AlphaFoldDB" id="A0AA86N099"/>
<dbReference type="Gene3D" id="1.10.150.320">
    <property type="entry name" value="Photosystem II 12 kDa extrinsic protein"/>
    <property type="match status" value="1"/>
</dbReference>
<keyword evidence="5" id="KW-1185">Reference proteome</keyword>
<organism evidence="4 5">
    <name type="scientific">Nitrospira tepida</name>
    <dbReference type="NCBI Taxonomy" id="2973512"/>
    <lineage>
        <taxon>Bacteria</taxon>
        <taxon>Pseudomonadati</taxon>
        <taxon>Nitrospirota</taxon>
        <taxon>Nitrospiria</taxon>
        <taxon>Nitrospirales</taxon>
        <taxon>Nitrospiraceae</taxon>
        <taxon>Nitrospira</taxon>
    </lineage>
</organism>
<evidence type="ECO:0000259" key="3">
    <source>
        <dbReference type="SMART" id="SM00278"/>
    </source>
</evidence>
<dbReference type="SMART" id="SM00278">
    <property type="entry name" value="HhH1"/>
    <property type="match status" value="2"/>
</dbReference>
<evidence type="ECO:0000256" key="2">
    <source>
        <dbReference type="SAM" id="Phobius"/>
    </source>
</evidence>
<dbReference type="Proteomes" id="UP001179121">
    <property type="component" value="Chromosome"/>
</dbReference>
<feature type="domain" description="Helix-hairpin-helix DNA-binding motif class 1" evidence="3">
    <location>
        <begin position="127"/>
        <end position="146"/>
    </location>
</feature>
<dbReference type="PANTHER" id="PTHR21180:SF32">
    <property type="entry name" value="ENDONUCLEASE_EXONUCLEASE_PHOSPHATASE FAMILY DOMAIN-CONTAINING PROTEIN 1"/>
    <property type="match status" value="1"/>
</dbReference>
<feature type="domain" description="Helix-hairpin-helix DNA-binding motif class 1" evidence="3">
    <location>
        <begin position="157"/>
        <end position="176"/>
    </location>
</feature>
<dbReference type="InterPro" id="IPR010994">
    <property type="entry name" value="RuvA_2-like"/>
</dbReference>
<dbReference type="EMBL" id="OX365700">
    <property type="protein sequence ID" value="CAI4032291.1"/>
    <property type="molecule type" value="Genomic_DNA"/>
</dbReference>
<evidence type="ECO:0000313" key="5">
    <source>
        <dbReference type="Proteomes" id="UP001179121"/>
    </source>
</evidence>
<dbReference type="RefSeq" id="WP_289269030.1">
    <property type="nucleotide sequence ID" value="NZ_OX365700.1"/>
</dbReference>